<dbReference type="GO" id="GO:0042149">
    <property type="term" value="P:cellular response to glucose starvation"/>
    <property type="evidence" value="ECO:0007669"/>
    <property type="project" value="TreeGrafter"/>
</dbReference>
<evidence type="ECO:0000313" key="3">
    <source>
        <dbReference type="EMBL" id="WPK24729.1"/>
    </source>
</evidence>
<dbReference type="EMBL" id="CP138895">
    <property type="protein sequence ID" value="WPK24729.1"/>
    <property type="molecule type" value="Genomic_DNA"/>
</dbReference>
<dbReference type="InterPro" id="IPR013860">
    <property type="entry name" value="AreA_GATA"/>
</dbReference>
<feature type="compositionally biased region" description="Basic and acidic residues" evidence="1">
    <location>
        <begin position="50"/>
        <end position="69"/>
    </location>
</feature>
<dbReference type="GeneID" id="88173078"/>
<feature type="compositionally biased region" description="Polar residues" evidence="1">
    <location>
        <begin position="798"/>
        <end position="851"/>
    </location>
</feature>
<feature type="compositionally biased region" description="Acidic residues" evidence="1">
    <location>
        <begin position="409"/>
        <end position="429"/>
    </location>
</feature>
<feature type="compositionally biased region" description="Polar residues" evidence="1">
    <location>
        <begin position="76"/>
        <end position="90"/>
    </location>
</feature>
<dbReference type="PANTHER" id="PTHR28051:SF1">
    <property type="entry name" value="PROTEIN MTL1-RELATED"/>
    <property type="match status" value="1"/>
</dbReference>
<evidence type="ECO:0000313" key="4">
    <source>
        <dbReference type="Proteomes" id="UP001338582"/>
    </source>
</evidence>
<feature type="compositionally biased region" description="Polar residues" evidence="1">
    <location>
        <begin position="1"/>
        <end position="17"/>
    </location>
</feature>
<dbReference type="Proteomes" id="UP001338582">
    <property type="component" value="Chromosome 2"/>
</dbReference>
<keyword evidence="4" id="KW-1185">Reference proteome</keyword>
<feature type="region of interest" description="Disordered" evidence="1">
    <location>
        <begin position="655"/>
        <end position="687"/>
    </location>
</feature>
<dbReference type="GO" id="GO:0005773">
    <property type="term" value="C:vacuole"/>
    <property type="evidence" value="ECO:0007669"/>
    <property type="project" value="GOC"/>
</dbReference>
<feature type="compositionally biased region" description="Polar residues" evidence="1">
    <location>
        <begin position="371"/>
        <end position="387"/>
    </location>
</feature>
<organism evidence="3 4">
    <name type="scientific">Australozyma saopauloensis</name>
    <dbReference type="NCBI Taxonomy" id="291208"/>
    <lineage>
        <taxon>Eukaryota</taxon>
        <taxon>Fungi</taxon>
        <taxon>Dikarya</taxon>
        <taxon>Ascomycota</taxon>
        <taxon>Saccharomycotina</taxon>
        <taxon>Pichiomycetes</taxon>
        <taxon>Metschnikowiaceae</taxon>
        <taxon>Australozyma</taxon>
    </lineage>
</organism>
<feature type="compositionally biased region" description="Polar residues" evidence="1">
    <location>
        <begin position="658"/>
        <end position="671"/>
    </location>
</feature>
<feature type="compositionally biased region" description="Acidic residues" evidence="1">
    <location>
        <begin position="449"/>
        <end position="471"/>
    </location>
</feature>
<dbReference type="KEGG" id="asau:88173078"/>
<name>A0AAX4H8Z5_9ASCO</name>
<evidence type="ECO:0000259" key="2">
    <source>
        <dbReference type="Pfam" id="PF08550"/>
    </source>
</evidence>
<feature type="region of interest" description="Disordered" evidence="1">
    <location>
        <begin position="782"/>
        <end position="866"/>
    </location>
</feature>
<dbReference type="AlphaFoldDB" id="A0AAX4H8Z5"/>
<dbReference type="InterPro" id="IPR052292">
    <property type="entry name" value="Glucose_repression_reg"/>
</dbReference>
<feature type="domain" description="Nitrogen regulatory protein areA GATA-like" evidence="2">
    <location>
        <begin position="148"/>
        <end position="175"/>
    </location>
</feature>
<feature type="compositionally biased region" description="Basic and acidic residues" evidence="1">
    <location>
        <begin position="282"/>
        <end position="299"/>
    </location>
</feature>
<reference evidence="3 4" key="1">
    <citation type="submission" date="2023-10" db="EMBL/GenBank/DDBJ databases">
        <title>Draft Genome Sequence of Candida saopaulonensis from a very Premature Infant with Sepsis.</title>
        <authorList>
            <person name="Ning Y."/>
            <person name="Dai R."/>
            <person name="Xiao M."/>
            <person name="Xu Y."/>
            <person name="Yan Q."/>
            <person name="Zhang L."/>
        </authorList>
    </citation>
    <scope>NUCLEOTIDE SEQUENCE [LARGE SCALE GENOMIC DNA]</scope>
    <source>
        <strain evidence="3 4">19XY460</strain>
    </source>
</reference>
<protein>
    <recommendedName>
        <fullName evidence="2">Nitrogen regulatory protein areA GATA-like domain-containing protein</fullName>
    </recommendedName>
</protein>
<accession>A0AAX4H8Z5</accession>
<feature type="region of interest" description="Disordered" evidence="1">
    <location>
        <begin position="1"/>
        <end position="22"/>
    </location>
</feature>
<feature type="region of interest" description="Disordered" evidence="1">
    <location>
        <begin position="282"/>
        <end position="307"/>
    </location>
</feature>
<feature type="region of interest" description="Disordered" evidence="1">
    <location>
        <begin position="44"/>
        <end position="130"/>
    </location>
</feature>
<sequence>MSNQGEVFTGGACTSQHVDAHDDDHFQNTTFKLKRTRSLGLLDEFIDPDTQEKQIEKKNEEKRQGKQDAEAIPDSNVASTQKPELVSNTAVAPDSASPEVVSSPLDSNSPFLKSPDIVPHDDSNLAPEPSRHVDYLSHQWDVSDISKSWRYIILRRKNVANAARLENASWRTWAQRRCNLKTISPEEVNWSKESDVTWLYGPIVDDDDHDHDHENDHDDSVSNSLLGSRSFNTASSVVAGDISIARKAHRPPKPILKKRTMEDMMISHLNLLKLEVATARAEQESRRREDAAAQARRDAAQSSEKPPEYFDYDVISAKLNSQYKNYSQSNSRASSANNSSVDLVQKHQTAISADAVSAALLSIAANAQKSNASQEQESKQTPLTQINPVPKTRHVRFNDEVQQCIAIDETSDYEDGYDDYDTSDYDYDGSESYFYDDGTGAGIERDNYDGDLDNGPNDEDEEEEDDEEDEGGFFLNVRSSSKPENPFPGLASKKTPDPSNNEIEDEDDDEVSSVLSLRTIHMLPPTTLNYGSSNEESDDYTSSISHNIDNSSSRGYDYYYDYNTVYEVNPNHAIYGSNSRDRTPDVVDVPENISLGSNFDYEIIENEDVTNYGTGFPEVYGHDHHKIEVSRPSEHKGDVAADRSERIPISCLDDSVHSKSTSGSFSCNAFHSESESESDNEGGLSISARNSSQSLAQQAFGQPLTEISPASQHFPDLYQEIHEPQPKHISTINPRYSSTSLSKQPHSSGSLADQFFGGTMTLTEAKSNSNLGDMFLNYNSQKETTESKAESTSSPSQFSLQNSHNTQNIHTNVQNPHGSLSASVAQNSYSGTASPPIQRKSSPLPPTTTAANIFLGSRTPTPKPQQQKSLFMFDSEDDSEPEFVEDNSFNSNVTGDGTASSYASLYKVAGRTGISRPTPDTDEAKKGLAVSNFLGGWNKNSHGS</sequence>
<dbReference type="RefSeq" id="XP_062877112.1">
    <property type="nucleotide sequence ID" value="XM_063021042.1"/>
</dbReference>
<gene>
    <name evidence="3" type="ORF">PUMCH_002013</name>
</gene>
<proteinExistence type="predicted"/>
<evidence type="ECO:0000256" key="1">
    <source>
        <dbReference type="SAM" id="MobiDB-lite"/>
    </source>
</evidence>
<feature type="region of interest" description="Disordered" evidence="1">
    <location>
        <begin position="728"/>
        <end position="749"/>
    </location>
</feature>
<dbReference type="Pfam" id="PF08550">
    <property type="entry name" value="GATA_AreA"/>
    <property type="match status" value="1"/>
</dbReference>
<feature type="compositionally biased region" description="Basic and acidic residues" evidence="1">
    <location>
        <begin position="118"/>
        <end position="130"/>
    </location>
</feature>
<dbReference type="PANTHER" id="PTHR28051">
    <property type="entry name" value="PROTEIN MTL1-RELATED"/>
    <property type="match status" value="1"/>
</dbReference>
<feature type="region of interest" description="Disordered" evidence="1">
    <location>
        <begin position="371"/>
        <end position="510"/>
    </location>
</feature>
<dbReference type="GO" id="GO:0007039">
    <property type="term" value="P:protein catabolic process in the vacuole"/>
    <property type="evidence" value="ECO:0007669"/>
    <property type="project" value="TreeGrafter"/>
</dbReference>